<dbReference type="Proteomes" id="UP000499080">
    <property type="component" value="Unassembled WGS sequence"/>
</dbReference>
<name>A0A4Y2KK10_ARAVE</name>
<organism evidence="1 2">
    <name type="scientific">Araneus ventricosus</name>
    <name type="common">Orbweaver spider</name>
    <name type="synonym">Epeira ventricosa</name>
    <dbReference type="NCBI Taxonomy" id="182803"/>
    <lineage>
        <taxon>Eukaryota</taxon>
        <taxon>Metazoa</taxon>
        <taxon>Ecdysozoa</taxon>
        <taxon>Arthropoda</taxon>
        <taxon>Chelicerata</taxon>
        <taxon>Arachnida</taxon>
        <taxon>Araneae</taxon>
        <taxon>Araneomorphae</taxon>
        <taxon>Entelegynae</taxon>
        <taxon>Araneoidea</taxon>
        <taxon>Araneidae</taxon>
        <taxon>Araneus</taxon>
    </lineage>
</organism>
<proteinExistence type="predicted"/>
<accession>A0A4Y2KK10</accession>
<dbReference type="EMBL" id="BGPR01195275">
    <property type="protein sequence ID" value="GBN02711.1"/>
    <property type="molecule type" value="Genomic_DNA"/>
</dbReference>
<comment type="caution">
    <text evidence="1">The sequence shown here is derived from an EMBL/GenBank/DDBJ whole genome shotgun (WGS) entry which is preliminary data.</text>
</comment>
<keyword evidence="2" id="KW-1185">Reference proteome</keyword>
<evidence type="ECO:0000313" key="1">
    <source>
        <dbReference type="EMBL" id="GBN02711.1"/>
    </source>
</evidence>
<protein>
    <submittedName>
        <fullName evidence="1">Uncharacterized protein</fullName>
    </submittedName>
</protein>
<sequence>GVKVQENSLSQLGWKLGGKKSGGGREWLIPDPEAPELLLSIY</sequence>
<feature type="non-terminal residue" evidence="1">
    <location>
        <position position="1"/>
    </location>
</feature>
<dbReference type="AlphaFoldDB" id="A0A4Y2KK10"/>
<reference evidence="1 2" key="1">
    <citation type="journal article" date="2019" name="Sci. Rep.">
        <title>Orb-weaving spider Araneus ventricosus genome elucidates the spidroin gene catalogue.</title>
        <authorList>
            <person name="Kono N."/>
            <person name="Nakamura H."/>
            <person name="Ohtoshi R."/>
            <person name="Moran D.A.P."/>
            <person name="Shinohara A."/>
            <person name="Yoshida Y."/>
            <person name="Fujiwara M."/>
            <person name="Mori M."/>
            <person name="Tomita M."/>
            <person name="Arakawa K."/>
        </authorList>
    </citation>
    <scope>NUCLEOTIDE SEQUENCE [LARGE SCALE GENOMIC DNA]</scope>
</reference>
<gene>
    <name evidence="1" type="ORF">AVEN_266634_1</name>
</gene>
<evidence type="ECO:0000313" key="2">
    <source>
        <dbReference type="Proteomes" id="UP000499080"/>
    </source>
</evidence>